<evidence type="ECO:0000256" key="1">
    <source>
        <dbReference type="SAM" id="MobiDB-lite"/>
    </source>
</evidence>
<sequence length="374" mass="42214">MHTPHRLTIGMNAQSLVDTSEELNFVSSHELTTYSHYLHNSMLILVCKEFSEFLVHRASRDFQFPKILMASCSYNYLIAMPENKFEYLRGIQSSSRLEFCPQITPESICFPRFSVYFRLSLIAEVAVIKRESKRLLTDLPQSVTFNIASSKRSLSEKSEHDQLNQNIRLINSPNDVPGDTFTIHITVCRIIPYRNIEVDLLSCSTDWAPTVPVQTKVIGHKRGSTGASKGELKDTNTLRQDGRLDSISRVNASMVVSMKRRNDESHHQYRSRFGNGSHEPAAHADSQLRRMQPWASSTRISPEPNLGACSYGNHFEFAIIVDSGHSSTHSLTVPDRAPKLDFNLILDPSMNEKSVHDGIPECGEPCPLYMEDVG</sequence>
<feature type="region of interest" description="Disordered" evidence="1">
    <location>
        <begin position="259"/>
        <end position="286"/>
    </location>
</feature>
<evidence type="ECO:0000313" key="2">
    <source>
        <dbReference type="EMBL" id="PBK60211.1"/>
    </source>
</evidence>
<proteinExistence type="predicted"/>
<dbReference type="EMBL" id="KZ293490">
    <property type="protein sequence ID" value="PBK60211.1"/>
    <property type="molecule type" value="Genomic_DNA"/>
</dbReference>
<accession>A0A2H3AN03</accession>
<reference evidence="3" key="1">
    <citation type="journal article" date="2017" name="Nat. Ecol. Evol.">
        <title>Genome expansion and lineage-specific genetic innovations in the forest pathogenic fungi Armillaria.</title>
        <authorList>
            <person name="Sipos G."/>
            <person name="Prasanna A.N."/>
            <person name="Walter M.C."/>
            <person name="O'Connor E."/>
            <person name="Balint B."/>
            <person name="Krizsan K."/>
            <person name="Kiss B."/>
            <person name="Hess J."/>
            <person name="Varga T."/>
            <person name="Slot J."/>
            <person name="Riley R."/>
            <person name="Boka B."/>
            <person name="Rigling D."/>
            <person name="Barry K."/>
            <person name="Lee J."/>
            <person name="Mihaltcheva S."/>
            <person name="LaButti K."/>
            <person name="Lipzen A."/>
            <person name="Waldron R."/>
            <person name="Moloney N.M."/>
            <person name="Sperisen C."/>
            <person name="Kredics L."/>
            <person name="Vagvoelgyi C."/>
            <person name="Patrignani A."/>
            <person name="Fitzpatrick D."/>
            <person name="Nagy I."/>
            <person name="Doyle S."/>
            <person name="Anderson J.B."/>
            <person name="Grigoriev I.V."/>
            <person name="Gueldener U."/>
            <person name="Muensterkoetter M."/>
            <person name="Nagy L.G."/>
        </authorList>
    </citation>
    <scope>NUCLEOTIDE SEQUENCE [LARGE SCALE GENOMIC DNA]</scope>
    <source>
        <strain evidence="3">28-4</strain>
    </source>
</reference>
<organism evidence="2 3">
    <name type="scientific">Armillaria solidipes</name>
    <dbReference type="NCBI Taxonomy" id="1076256"/>
    <lineage>
        <taxon>Eukaryota</taxon>
        <taxon>Fungi</taxon>
        <taxon>Dikarya</taxon>
        <taxon>Basidiomycota</taxon>
        <taxon>Agaricomycotina</taxon>
        <taxon>Agaricomycetes</taxon>
        <taxon>Agaricomycetidae</taxon>
        <taxon>Agaricales</taxon>
        <taxon>Marasmiineae</taxon>
        <taxon>Physalacriaceae</taxon>
        <taxon>Armillaria</taxon>
    </lineage>
</organism>
<dbReference type="Proteomes" id="UP000218334">
    <property type="component" value="Unassembled WGS sequence"/>
</dbReference>
<keyword evidence="3" id="KW-1185">Reference proteome</keyword>
<evidence type="ECO:0000313" key="3">
    <source>
        <dbReference type="Proteomes" id="UP000218334"/>
    </source>
</evidence>
<dbReference type="AlphaFoldDB" id="A0A2H3AN03"/>
<protein>
    <submittedName>
        <fullName evidence="2">Uncharacterized protein</fullName>
    </submittedName>
</protein>
<name>A0A2H3AN03_9AGAR</name>
<gene>
    <name evidence="2" type="ORF">ARMSODRAFT_1026740</name>
</gene>